<dbReference type="RefSeq" id="WP_377764966.1">
    <property type="nucleotide sequence ID" value="NZ_JBHULB010000005.1"/>
</dbReference>
<feature type="chain" id="PRO_5045772996" evidence="1">
    <location>
        <begin position="18"/>
        <end position="201"/>
    </location>
</feature>
<keyword evidence="1" id="KW-0732">Signal</keyword>
<dbReference type="Pfam" id="PF09603">
    <property type="entry name" value="Fib_succ_major"/>
    <property type="match status" value="1"/>
</dbReference>
<sequence length="201" mass="22691">MRLILVTIVLFQFSAAAQTVGSFTDQRDGYSYKTVTYEIKHSKDSISTMTWMAQNLNYKTESSYCYDDYDSNCEIMGRLYIWSAAMKACPDGWHLPDDEEWRQLADLFGGVKSAAKHLKSTNELWKGATKGTNKSLFAAMPYGHGTVGSGYFAFSLNATFWSATTISNDRASDWVLSDWERMIRYNGHKATAANSVRCIKD</sequence>
<gene>
    <name evidence="3" type="ORF">ACFSQJ_01405</name>
</gene>
<comment type="caution">
    <text evidence="3">The sequence shown here is derived from an EMBL/GenBank/DDBJ whole genome shotgun (WGS) entry which is preliminary data.</text>
</comment>
<evidence type="ECO:0000313" key="3">
    <source>
        <dbReference type="EMBL" id="MFD2585564.1"/>
    </source>
</evidence>
<protein>
    <submittedName>
        <fullName evidence="3">Fibrobacter succinogenes major paralogous domain-containing protein</fullName>
    </submittedName>
</protein>
<keyword evidence="4" id="KW-1185">Reference proteome</keyword>
<accession>A0ABW5MVB9</accession>
<evidence type="ECO:0000256" key="1">
    <source>
        <dbReference type="SAM" id="SignalP"/>
    </source>
</evidence>
<evidence type="ECO:0000259" key="2">
    <source>
        <dbReference type="Pfam" id="PF09603"/>
    </source>
</evidence>
<evidence type="ECO:0000313" key="4">
    <source>
        <dbReference type="Proteomes" id="UP001597526"/>
    </source>
</evidence>
<dbReference type="InterPro" id="IPR011871">
    <property type="entry name" value="Fib_succ_major"/>
</dbReference>
<name>A0ABW5MVB9_9FLAO</name>
<reference evidence="4" key="1">
    <citation type="journal article" date="2019" name="Int. J. Syst. Evol. Microbiol.">
        <title>The Global Catalogue of Microorganisms (GCM) 10K type strain sequencing project: providing services to taxonomists for standard genome sequencing and annotation.</title>
        <authorList>
            <consortium name="The Broad Institute Genomics Platform"/>
            <consortium name="The Broad Institute Genome Sequencing Center for Infectious Disease"/>
            <person name="Wu L."/>
            <person name="Ma J."/>
        </authorList>
    </citation>
    <scope>NUCLEOTIDE SEQUENCE [LARGE SCALE GENOMIC DNA]</scope>
    <source>
        <strain evidence="4">KCTC 52368</strain>
    </source>
</reference>
<dbReference type="EMBL" id="JBHULB010000005">
    <property type="protein sequence ID" value="MFD2585564.1"/>
    <property type="molecule type" value="Genomic_DNA"/>
</dbReference>
<dbReference type="NCBIfam" id="TIGR02145">
    <property type="entry name" value="Fib_succ_major"/>
    <property type="match status" value="1"/>
</dbReference>
<feature type="domain" description="Fibrobacter succinogenes major paralogous" evidence="2">
    <location>
        <begin position="46"/>
        <end position="200"/>
    </location>
</feature>
<dbReference type="Proteomes" id="UP001597526">
    <property type="component" value="Unassembled WGS sequence"/>
</dbReference>
<feature type="signal peptide" evidence="1">
    <location>
        <begin position="1"/>
        <end position="17"/>
    </location>
</feature>
<proteinExistence type="predicted"/>
<organism evidence="3 4">
    <name type="scientific">Croceitalea marina</name>
    <dbReference type="NCBI Taxonomy" id="1775166"/>
    <lineage>
        <taxon>Bacteria</taxon>
        <taxon>Pseudomonadati</taxon>
        <taxon>Bacteroidota</taxon>
        <taxon>Flavobacteriia</taxon>
        <taxon>Flavobacteriales</taxon>
        <taxon>Flavobacteriaceae</taxon>
        <taxon>Croceitalea</taxon>
    </lineage>
</organism>